<dbReference type="Gene3D" id="3.30.70.360">
    <property type="match status" value="1"/>
</dbReference>
<evidence type="ECO:0000256" key="1">
    <source>
        <dbReference type="ARBA" id="ARBA00022801"/>
    </source>
</evidence>
<dbReference type="GO" id="GO:0016787">
    <property type="term" value="F:hydrolase activity"/>
    <property type="evidence" value="ECO:0007669"/>
    <property type="project" value="InterPro"/>
</dbReference>
<dbReference type="Pfam" id="PF01546">
    <property type="entry name" value="Peptidase_M20"/>
    <property type="match status" value="1"/>
</dbReference>
<keyword evidence="2" id="KW-0464">Manganese</keyword>
<dbReference type="NCBIfam" id="TIGR01891">
    <property type="entry name" value="amidohydrolases"/>
    <property type="match status" value="1"/>
</dbReference>
<dbReference type="SUPFAM" id="SSF55031">
    <property type="entry name" value="Bacterial exopeptidase dimerisation domain"/>
    <property type="match status" value="1"/>
</dbReference>
<dbReference type="InterPro" id="IPR017439">
    <property type="entry name" value="Amidohydrolase"/>
</dbReference>
<reference evidence="3" key="2">
    <citation type="submission" date="2021-04" db="EMBL/GenBank/DDBJ databases">
        <authorList>
            <person name="Gilroy R."/>
        </authorList>
    </citation>
    <scope>NUCLEOTIDE SEQUENCE</scope>
    <source>
        <strain evidence="3">23274</strain>
    </source>
</reference>
<accession>A0A9D1UY03</accession>
<proteinExistence type="predicted"/>
<comment type="cofactor">
    <cofactor evidence="2">
        <name>Mn(2+)</name>
        <dbReference type="ChEBI" id="CHEBI:29035"/>
    </cofactor>
    <text evidence="2">The Mn(2+) ion enhances activity.</text>
</comment>
<comment type="caution">
    <text evidence="3">The sequence shown here is derived from an EMBL/GenBank/DDBJ whole genome shotgun (WGS) entry which is preliminary data.</text>
</comment>
<keyword evidence="2" id="KW-0479">Metal-binding</keyword>
<feature type="binding site" evidence="2">
    <location>
        <position position="94"/>
    </location>
    <ligand>
        <name>Mn(2+)</name>
        <dbReference type="ChEBI" id="CHEBI:29035"/>
        <label>2</label>
    </ligand>
</feature>
<keyword evidence="1" id="KW-0378">Hydrolase</keyword>
<dbReference type="PIRSF" id="PIRSF005962">
    <property type="entry name" value="Pept_M20D_amidohydro"/>
    <property type="match status" value="1"/>
</dbReference>
<evidence type="ECO:0000256" key="2">
    <source>
        <dbReference type="PIRSR" id="PIRSR005962-1"/>
    </source>
</evidence>
<organism evidence="3 4">
    <name type="scientific">Candidatus Odoribacter faecigallinarum</name>
    <dbReference type="NCBI Taxonomy" id="2838706"/>
    <lineage>
        <taxon>Bacteria</taxon>
        <taxon>Pseudomonadati</taxon>
        <taxon>Bacteroidota</taxon>
        <taxon>Bacteroidia</taxon>
        <taxon>Bacteroidales</taxon>
        <taxon>Odoribacteraceae</taxon>
        <taxon>Odoribacter</taxon>
    </lineage>
</organism>
<gene>
    <name evidence="3" type="ORF">H9863_00015</name>
</gene>
<dbReference type="Gene3D" id="3.40.630.10">
    <property type="entry name" value="Zn peptidases"/>
    <property type="match status" value="1"/>
</dbReference>
<evidence type="ECO:0000313" key="4">
    <source>
        <dbReference type="Proteomes" id="UP000824202"/>
    </source>
</evidence>
<feature type="binding site" evidence="2">
    <location>
        <position position="129"/>
    </location>
    <ligand>
        <name>Mn(2+)</name>
        <dbReference type="ChEBI" id="CHEBI:29035"/>
        <label>2</label>
    </ligand>
</feature>
<dbReference type="Proteomes" id="UP000824202">
    <property type="component" value="Unassembled WGS sequence"/>
</dbReference>
<dbReference type="SUPFAM" id="SSF53187">
    <property type="entry name" value="Zn-dependent exopeptidases"/>
    <property type="match status" value="1"/>
</dbReference>
<name>A0A9D1UY03_9BACT</name>
<sequence>MEIEDFYQIREDFHRHPELSGKEKETARRVADLLKGMQPTHLYTGIGGHGVIAEYVFAEEGETLLFRADMDAVAIEEHGGTGHDSLNPGAAHKCGHDGHTTILLAFADLLHRYPLAKGKILLLFQPAEETGEGAMKMLEDPFFNGRHIDHVFALHNLPGYPTAAVVCRPGSFTCSVVSCSIEITGKTSHAAEPEKALSPVPLLLQLLRTAESWDCNTPGKETYFRSTLIELHIGEEAYGVAAGQGVIRFTFRAATEKNLQTRIREMEEMVAAIPKTNPEYNVRLQWLEPFQANENTMKEAGWIKQAAQAQGLPYIEAEVPFAWGEDFGAFTQRYPGALFGLGAGTKTPPLHSPKYDFPNELIEKGAHIFYEIAKIALESRGKQE</sequence>
<dbReference type="PANTHER" id="PTHR11014:SF169">
    <property type="entry name" value="CLAN MH, FAMILY M20, PEPTIDASE T-LIKE METALLOPEPTIDASE"/>
    <property type="match status" value="1"/>
</dbReference>
<dbReference type="EMBL" id="DXFT01000001">
    <property type="protein sequence ID" value="HIX02491.1"/>
    <property type="molecule type" value="Genomic_DNA"/>
</dbReference>
<dbReference type="InterPro" id="IPR002933">
    <property type="entry name" value="Peptidase_M20"/>
</dbReference>
<dbReference type="GO" id="GO:0046872">
    <property type="term" value="F:metal ion binding"/>
    <property type="evidence" value="ECO:0007669"/>
    <property type="project" value="UniProtKB-KW"/>
</dbReference>
<dbReference type="PANTHER" id="PTHR11014">
    <property type="entry name" value="PEPTIDASE M20 FAMILY MEMBER"/>
    <property type="match status" value="1"/>
</dbReference>
<feature type="binding site" evidence="2">
    <location>
        <position position="96"/>
    </location>
    <ligand>
        <name>Mn(2+)</name>
        <dbReference type="ChEBI" id="CHEBI:29035"/>
        <label>2</label>
    </ligand>
</feature>
<reference evidence="3" key="1">
    <citation type="journal article" date="2021" name="PeerJ">
        <title>Extensive microbial diversity within the chicken gut microbiome revealed by metagenomics and culture.</title>
        <authorList>
            <person name="Gilroy R."/>
            <person name="Ravi A."/>
            <person name="Getino M."/>
            <person name="Pursley I."/>
            <person name="Horton D.L."/>
            <person name="Alikhan N.F."/>
            <person name="Baker D."/>
            <person name="Gharbi K."/>
            <person name="Hall N."/>
            <person name="Watson M."/>
            <person name="Adriaenssens E.M."/>
            <person name="Foster-Nyarko E."/>
            <person name="Jarju S."/>
            <person name="Secka A."/>
            <person name="Antonio M."/>
            <person name="Oren A."/>
            <person name="Chaudhuri R.R."/>
            <person name="La Ragione R."/>
            <person name="Hildebrand F."/>
            <person name="Pallen M.J."/>
        </authorList>
    </citation>
    <scope>NUCLEOTIDE SEQUENCE</scope>
    <source>
        <strain evidence="3">23274</strain>
    </source>
</reference>
<dbReference type="InterPro" id="IPR036264">
    <property type="entry name" value="Bact_exopeptidase_dim_dom"/>
</dbReference>
<feature type="binding site" evidence="2">
    <location>
        <position position="155"/>
    </location>
    <ligand>
        <name>Mn(2+)</name>
        <dbReference type="ChEBI" id="CHEBI:29035"/>
        <label>2</label>
    </ligand>
</feature>
<evidence type="ECO:0000313" key="3">
    <source>
        <dbReference type="EMBL" id="HIX02491.1"/>
    </source>
</evidence>
<protein>
    <submittedName>
        <fullName evidence="3">Amidohydrolase</fullName>
    </submittedName>
</protein>
<feature type="binding site" evidence="2">
    <location>
        <position position="351"/>
    </location>
    <ligand>
        <name>Mn(2+)</name>
        <dbReference type="ChEBI" id="CHEBI:29035"/>
        <label>2</label>
    </ligand>
</feature>
<dbReference type="AlphaFoldDB" id="A0A9D1UY03"/>